<evidence type="ECO:0000256" key="1">
    <source>
        <dbReference type="SAM" id="Phobius"/>
    </source>
</evidence>
<evidence type="ECO:0000313" key="4">
    <source>
        <dbReference type="Proteomes" id="UP000001106"/>
    </source>
</evidence>
<dbReference type="AlphaFoldDB" id="A6UUG8"/>
<feature type="domain" description="CAAX prenyl protease 2/Lysostaphin resistance protein A-like" evidence="2">
    <location>
        <begin position="237"/>
        <end position="318"/>
    </location>
</feature>
<organism evidence="3 4">
    <name type="scientific">Methanococcus aeolicus (strain ATCC BAA-1280 / DSM 17508 / OCM 812 / Nankai-3)</name>
    <dbReference type="NCBI Taxonomy" id="419665"/>
    <lineage>
        <taxon>Archaea</taxon>
        <taxon>Methanobacteriati</taxon>
        <taxon>Methanobacteriota</taxon>
        <taxon>Methanomada group</taxon>
        <taxon>Methanococci</taxon>
        <taxon>Methanococcales</taxon>
        <taxon>Methanococcaceae</taxon>
        <taxon>Methanococcus</taxon>
    </lineage>
</organism>
<evidence type="ECO:0000259" key="2">
    <source>
        <dbReference type="Pfam" id="PF02517"/>
    </source>
</evidence>
<keyword evidence="1" id="KW-0812">Transmembrane</keyword>
<feature type="transmembrane region" description="Helical" evidence="1">
    <location>
        <begin position="36"/>
        <end position="54"/>
    </location>
</feature>
<dbReference type="HOGENOM" id="CLU_862250_0_0_2"/>
<dbReference type="STRING" id="419665.Maeo_0555"/>
<keyword evidence="1" id="KW-0472">Membrane</keyword>
<dbReference type="EMBL" id="CP000743">
    <property type="protein sequence ID" value="ABR56140.1"/>
    <property type="molecule type" value="Genomic_DNA"/>
</dbReference>
<dbReference type="KEGG" id="mae:Maeo_0555"/>
<feature type="transmembrane region" description="Helical" evidence="1">
    <location>
        <begin position="309"/>
        <end position="327"/>
    </location>
</feature>
<dbReference type="GO" id="GO:0080120">
    <property type="term" value="P:CAAX-box protein maturation"/>
    <property type="evidence" value="ECO:0007669"/>
    <property type="project" value="UniProtKB-ARBA"/>
</dbReference>
<keyword evidence="1" id="KW-1133">Transmembrane helix</keyword>
<evidence type="ECO:0000313" key="3">
    <source>
        <dbReference type="EMBL" id="ABR56140.1"/>
    </source>
</evidence>
<feature type="transmembrane region" description="Helical" evidence="1">
    <location>
        <begin position="97"/>
        <end position="117"/>
    </location>
</feature>
<dbReference type="eggNOG" id="arCOG06588">
    <property type="taxonomic scope" value="Archaea"/>
</dbReference>
<dbReference type="GO" id="GO:0004175">
    <property type="term" value="F:endopeptidase activity"/>
    <property type="evidence" value="ECO:0007669"/>
    <property type="project" value="UniProtKB-ARBA"/>
</dbReference>
<dbReference type="Pfam" id="PF02517">
    <property type="entry name" value="Rce1-like"/>
    <property type="match status" value="1"/>
</dbReference>
<feature type="transmembrane region" description="Helical" evidence="1">
    <location>
        <begin position="6"/>
        <end position="24"/>
    </location>
</feature>
<proteinExistence type="predicted"/>
<sequence length="330" mass="37242">MDITTLTKLAIPILIIIVYTVNLIKGMQQPKLNNGIIISLLLLNMAIILSMFFINTTNLIMISIILTSLISSLLLLNKNIFELAVKILKMDLQWDDIVHRTVFPMSLYIFINPIIYFTMNGNLAIFLNGALDAIFNLINILGFQLLLFIFAFMGIGFGTRRSLKQCINRLGVGAPKILYIIFGLVGIFIINFLVWELPIYLTDLMSSQIKNTVVNALINQSSNVESAVQAMKEAIPSLYEVIIMVIVVGVSEELLFRGALQPRFGNLYTSLLFSVLHFQYLSILAFVNVFLISYLFGIIKNRTNTSTTILIHMIYDFIAFGGLYLLYNII</sequence>
<feature type="transmembrane region" description="Helical" evidence="1">
    <location>
        <begin position="268"/>
        <end position="297"/>
    </location>
</feature>
<dbReference type="OrthoDB" id="275779at2157"/>
<name>A6UUG8_META3</name>
<keyword evidence="4" id="KW-1185">Reference proteome</keyword>
<dbReference type="RefSeq" id="WP_011973272.1">
    <property type="nucleotide sequence ID" value="NC_009635.1"/>
</dbReference>
<accession>A6UUG8</accession>
<reference evidence="3" key="1">
    <citation type="submission" date="2007-06" db="EMBL/GenBank/DDBJ databases">
        <title>Complete sequence of Methanococcus aeolicus Nankai-3.</title>
        <authorList>
            <consortium name="US DOE Joint Genome Institute"/>
            <person name="Copeland A."/>
            <person name="Lucas S."/>
            <person name="Lapidus A."/>
            <person name="Barry K."/>
            <person name="Glavina del Rio T."/>
            <person name="Dalin E."/>
            <person name="Tice H."/>
            <person name="Pitluck S."/>
            <person name="Chain P."/>
            <person name="Malfatti S."/>
            <person name="Shin M."/>
            <person name="Vergez L."/>
            <person name="Schmutz J."/>
            <person name="Larimer F."/>
            <person name="Land M."/>
            <person name="Hauser L."/>
            <person name="Kyrpides N."/>
            <person name="Lykidis A."/>
            <person name="Sieprawska-Lupa M."/>
            <person name="Whitman W.B."/>
            <person name="Richardson P."/>
        </authorList>
    </citation>
    <scope>NUCLEOTIDE SEQUENCE [LARGE SCALE GENOMIC DNA]</scope>
    <source>
        <strain evidence="3">Nankai-3</strain>
    </source>
</reference>
<feature type="transmembrane region" description="Helical" evidence="1">
    <location>
        <begin position="60"/>
        <end position="76"/>
    </location>
</feature>
<protein>
    <submittedName>
        <fullName evidence="3">Abortive infection protein</fullName>
    </submittedName>
</protein>
<feature type="transmembrane region" description="Helical" evidence="1">
    <location>
        <begin position="137"/>
        <end position="157"/>
    </location>
</feature>
<dbReference type="InterPro" id="IPR003675">
    <property type="entry name" value="Rce1/LyrA-like_dom"/>
</dbReference>
<dbReference type="GeneID" id="5326900"/>
<dbReference type="Proteomes" id="UP000001106">
    <property type="component" value="Chromosome"/>
</dbReference>
<feature type="transmembrane region" description="Helical" evidence="1">
    <location>
        <begin position="177"/>
        <end position="195"/>
    </location>
</feature>
<gene>
    <name evidence="3" type="ordered locus">Maeo_0555</name>
</gene>
<feature type="transmembrane region" description="Helical" evidence="1">
    <location>
        <begin position="238"/>
        <end position="256"/>
    </location>
</feature>